<dbReference type="InterPro" id="IPR036264">
    <property type="entry name" value="Bact_exopeptidase_dim_dom"/>
</dbReference>
<keyword evidence="2" id="KW-0645">Protease</keyword>
<feature type="domain" description="Peptidase M20 dimerisation" evidence="7">
    <location>
        <begin position="224"/>
        <end position="367"/>
    </location>
</feature>
<dbReference type="OrthoDB" id="9792335at2"/>
<evidence type="ECO:0000256" key="1">
    <source>
        <dbReference type="ARBA" id="ARBA00006247"/>
    </source>
</evidence>
<dbReference type="PANTHER" id="PTHR45962:SF1">
    <property type="entry name" value="N-FATTY-ACYL-AMINO ACID SYNTHASE_HYDROLASE PM20D1"/>
    <property type="match status" value="1"/>
</dbReference>
<dbReference type="GO" id="GO:0046872">
    <property type="term" value="F:metal ion binding"/>
    <property type="evidence" value="ECO:0007669"/>
    <property type="project" value="UniProtKB-KW"/>
</dbReference>
<accession>A0A4Q0SWN0</accession>
<keyword evidence="6" id="KW-0732">Signal</keyword>
<evidence type="ECO:0000313" key="8">
    <source>
        <dbReference type="EMBL" id="RXH54360.1"/>
    </source>
</evidence>
<dbReference type="GO" id="GO:0008233">
    <property type="term" value="F:peptidase activity"/>
    <property type="evidence" value="ECO:0007669"/>
    <property type="project" value="UniProtKB-KW"/>
</dbReference>
<comment type="similarity">
    <text evidence="1">Belongs to the peptidase M20A family.</text>
</comment>
<feature type="chain" id="PRO_5020644621" evidence="6">
    <location>
        <begin position="24"/>
        <end position="478"/>
    </location>
</feature>
<keyword evidence="3" id="KW-0479">Metal-binding</keyword>
<dbReference type="SUPFAM" id="SSF53187">
    <property type="entry name" value="Zn-dependent exopeptidases"/>
    <property type="match status" value="1"/>
</dbReference>
<dbReference type="InterPro" id="IPR002933">
    <property type="entry name" value="Peptidase_M20"/>
</dbReference>
<gene>
    <name evidence="8" type="ORF">GRAN_4656</name>
</gene>
<dbReference type="SUPFAM" id="SSF55031">
    <property type="entry name" value="Bacterial exopeptidase dimerisation domain"/>
    <property type="match status" value="1"/>
</dbReference>
<dbReference type="Proteomes" id="UP000289437">
    <property type="component" value="Unassembled WGS sequence"/>
</dbReference>
<evidence type="ECO:0000256" key="6">
    <source>
        <dbReference type="SAM" id="SignalP"/>
    </source>
</evidence>
<dbReference type="NCBIfam" id="NF006596">
    <property type="entry name" value="PRK09133.1"/>
    <property type="match status" value="1"/>
</dbReference>
<comment type="caution">
    <text evidence="8">The sequence shown here is derived from an EMBL/GenBank/DDBJ whole genome shotgun (WGS) entry which is preliminary data.</text>
</comment>
<keyword evidence="5" id="KW-0862">Zinc</keyword>
<sequence>MRIRGWSGRLALMAVCGCGAVTAWGQAPPALLPEEVKVESRGIFKELIEINTTNSVGNVTMAAEAMKARFLRAGFAEEDLPIVGANPKKMNLVVRLRGTGAKKPILVLCHLDVVEAERKDWTTDPFQFVEKDGFFYGRGTQDMKEADAILVETLIRFKREGYKPDRDIILVLTAGEEGGGDNGVRWLVENRKDLIDADFALNPDSGPVLMKNGKATIVTVEAIEKSSANFEVTATNRGGHSSLPRPDNAIYALAAALGKVEHAPFPAELNTVTRPFFEKVAATEPADVAADMRALLSTPMDAGAVERLSRDPFFNATLHTTCVATRLSGGHANNALPQTATAVVNCRILPGHSADEVGKVLADAVGDPSVTVKQQVLAGAGVRKPMAAPPMREDVFGPLDKLSALFWPEAVVVPQMEPGGSDSTATAAAGIPSYGISGVELDEDDNRMHGKDERLGVEAYFHGVAFYYAYLKALSGGS</sequence>
<evidence type="ECO:0000256" key="4">
    <source>
        <dbReference type="ARBA" id="ARBA00022801"/>
    </source>
</evidence>
<evidence type="ECO:0000256" key="3">
    <source>
        <dbReference type="ARBA" id="ARBA00022723"/>
    </source>
</evidence>
<proteinExistence type="inferred from homology"/>
<evidence type="ECO:0000259" key="7">
    <source>
        <dbReference type="Pfam" id="PF07687"/>
    </source>
</evidence>
<dbReference type="Pfam" id="PF07687">
    <property type="entry name" value="M20_dimer"/>
    <property type="match status" value="1"/>
</dbReference>
<evidence type="ECO:0000313" key="9">
    <source>
        <dbReference type="Proteomes" id="UP000289437"/>
    </source>
</evidence>
<dbReference type="InterPro" id="IPR047177">
    <property type="entry name" value="Pept_M20A"/>
</dbReference>
<dbReference type="Pfam" id="PF01546">
    <property type="entry name" value="Peptidase_M20"/>
    <property type="match status" value="1"/>
</dbReference>
<dbReference type="InterPro" id="IPR011650">
    <property type="entry name" value="Peptidase_M20_dimer"/>
</dbReference>
<keyword evidence="9" id="KW-1185">Reference proteome</keyword>
<dbReference type="RefSeq" id="WP_128915256.1">
    <property type="nucleotide sequence ID" value="NZ_RDSM01000004.1"/>
</dbReference>
<reference evidence="8 9" key="1">
    <citation type="submission" date="2018-11" db="EMBL/GenBank/DDBJ databases">
        <authorList>
            <person name="Mardanov A.V."/>
            <person name="Ravin N.V."/>
            <person name="Dedysh S.N."/>
        </authorList>
    </citation>
    <scope>NUCLEOTIDE SEQUENCE [LARGE SCALE GENOMIC DNA]</scope>
    <source>
        <strain evidence="8 9">AF10</strain>
    </source>
</reference>
<keyword evidence="4" id="KW-0378">Hydrolase</keyword>
<evidence type="ECO:0000256" key="2">
    <source>
        <dbReference type="ARBA" id="ARBA00022670"/>
    </source>
</evidence>
<dbReference type="GO" id="GO:0006508">
    <property type="term" value="P:proteolysis"/>
    <property type="evidence" value="ECO:0007669"/>
    <property type="project" value="UniProtKB-KW"/>
</dbReference>
<reference evidence="9" key="2">
    <citation type="submission" date="2019-02" db="EMBL/GenBank/DDBJ databases">
        <title>Granulicella sibirica sp. nov., a psychrotolerant acidobacterium isolated from an organic soil layer in forested tundra, West Siberia.</title>
        <authorList>
            <person name="Oshkin I.Y."/>
            <person name="Kulichevskaya I.S."/>
            <person name="Rijpstra W.I.C."/>
            <person name="Sinninghe Damste J.S."/>
            <person name="Rakitin A.L."/>
            <person name="Ravin N.V."/>
            <person name="Dedysh S.N."/>
        </authorList>
    </citation>
    <scope>NUCLEOTIDE SEQUENCE [LARGE SCALE GENOMIC DNA]</scope>
    <source>
        <strain evidence="9">AF10</strain>
    </source>
</reference>
<name>A0A4Q0SWN0_9BACT</name>
<organism evidence="8 9">
    <name type="scientific">Granulicella sibirica</name>
    <dbReference type="NCBI Taxonomy" id="2479048"/>
    <lineage>
        <taxon>Bacteria</taxon>
        <taxon>Pseudomonadati</taxon>
        <taxon>Acidobacteriota</taxon>
        <taxon>Terriglobia</taxon>
        <taxon>Terriglobales</taxon>
        <taxon>Acidobacteriaceae</taxon>
        <taxon>Granulicella</taxon>
    </lineage>
</organism>
<feature type="signal peptide" evidence="6">
    <location>
        <begin position="1"/>
        <end position="23"/>
    </location>
</feature>
<dbReference type="EMBL" id="RDSM01000004">
    <property type="protein sequence ID" value="RXH54360.1"/>
    <property type="molecule type" value="Genomic_DNA"/>
</dbReference>
<dbReference type="AlphaFoldDB" id="A0A4Q0SWN0"/>
<evidence type="ECO:0000256" key="5">
    <source>
        <dbReference type="ARBA" id="ARBA00022833"/>
    </source>
</evidence>
<protein>
    <submittedName>
        <fullName evidence="8">Peptidase M20:Peptidase M20</fullName>
    </submittedName>
</protein>
<dbReference type="PANTHER" id="PTHR45962">
    <property type="entry name" value="N-FATTY-ACYL-AMINO ACID SYNTHASE/HYDROLASE PM20D1"/>
    <property type="match status" value="1"/>
</dbReference>
<dbReference type="Gene3D" id="3.30.70.360">
    <property type="match status" value="1"/>
</dbReference>
<dbReference type="Gene3D" id="3.40.630.10">
    <property type="entry name" value="Zn peptidases"/>
    <property type="match status" value="1"/>
</dbReference>
<dbReference type="Gene3D" id="1.10.150.900">
    <property type="match status" value="1"/>
</dbReference>